<name>A0AAW2Z132_9EUKA</name>
<evidence type="ECO:0000313" key="3">
    <source>
        <dbReference type="EMBL" id="KAL0483155.1"/>
    </source>
</evidence>
<gene>
    <name evidence="3" type="ORF">AKO1_015132</name>
</gene>
<feature type="transmembrane region" description="Helical" evidence="2">
    <location>
        <begin position="188"/>
        <end position="214"/>
    </location>
</feature>
<proteinExistence type="predicted"/>
<organism evidence="3 4">
    <name type="scientific">Acrasis kona</name>
    <dbReference type="NCBI Taxonomy" id="1008807"/>
    <lineage>
        <taxon>Eukaryota</taxon>
        <taxon>Discoba</taxon>
        <taxon>Heterolobosea</taxon>
        <taxon>Tetramitia</taxon>
        <taxon>Eutetramitia</taxon>
        <taxon>Acrasidae</taxon>
        <taxon>Acrasis</taxon>
    </lineage>
</organism>
<feature type="compositionally biased region" description="Basic and acidic residues" evidence="1">
    <location>
        <begin position="1"/>
        <end position="10"/>
    </location>
</feature>
<feature type="transmembrane region" description="Helical" evidence="2">
    <location>
        <begin position="226"/>
        <end position="250"/>
    </location>
</feature>
<evidence type="ECO:0000256" key="2">
    <source>
        <dbReference type="SAM" id="Phobius"/>
    </source>
</evidence>
<keyword evidence="4" id="KW-1185">Reference proteome</keyword>
<protein>
    <submittedName>
        <fullName evidence="3">Uncharacterized protein</fullName>
    </submittedName>
</protein>
<feature type="transmembrane region" description="Helical" evidence="2">
    <location>
        <begin position="156"/>
        <end position="176"/>
    </location>
</feature>
<feature type="transmembrane region" description="Helical" evidence="2">
    <location>
        <begin position="55"/>
        <end position="74"/>
    </location>
</feature>
<sequence>MEKGNGEHCEPTFSSTTVTLDMESPGTHESESTCNKSKSNETKKHYDIAISITRVLGDVFTIVAAICFLLGSIFAMDSNIIVSGILFMFGNIFFTVGPIFNVISASIAYRMYKQKAILLNIIGICGQIVGGTIFIVGAGLYLSYNFFASRIVWDVGAVFYLASALFMSAVALVQGIRYESKGSTKQTIGLTGLSIAAVLFPTVCVVFSIGTFVFTANDPSLNVLGSILWIIASALIIVGNTVGLIGRFLYNMNNE</sequence>
<dbReference type="EMBL" id="JAOPGA020000941">
    <property type="protein sequence ID" value="KAL0483155.1"/>
    <property type="molecule type" value="Genomic_DNA"/>
</dbReference>
<feature type="region of interest" description="Disordered" evidence="1">
    <location>
        <begin position="1"/>
        <end position="38"/>
    </location>
</feature>
<reference evidence="3 4" key="1">
    <citation type="submission" date="2024-03" db="EMBL/GenBank/DDBJ databases">
        <title>The Acrasis kona genome and developmental transcriptomes reveal deep origins of eukaryotic multicellular pathways.</title>
        <authorList>
            <person name="Sheikh S."/>
            <person name="Fu C.-J."/>
            <person name="Brown M.W."/>
            <person name="Baldauf S.L."/>
        </authorList>
    </citation>
    <scope>NUCLEOTIDE SEQUENCE [LARGE SCALE GENOMIC DNA]</scope>
    <source>
        <strain evidence="3 4">ATCC MYA-3509</strain>
    </source>
</reference>
<keyword evidence="2" id="KW-0812">Transmembrane</keyword>
<comment type="caution">
    <text evidence="3">The sequence shown here is derived from an EMBL/GenBank/DDBJ whole genome shotgun (WGS) entry which is preliminary data.</text>
</comment>
<keyword evidence="2" id="KW-1133">Transmembrane helix</keyword>
<dbReference type="AlphaFoldDB" id="A0AAW2Z132"/>
<feature type="transmembrane region" description="Helical" evidence="2">
    <location>
        <begin position="117"/>
        <end position="144"/>
    </location>
</feature>
<accession>A0AAW2Z132</accession>
<feature type="transmembrane region" description="Helical" evidence="2">
    <location>
        <begin position="80"/>
        <end position="105"/>
    </location>
</feature>
<dbReference type="Proteomes" id="UP001431209">
    <property type="component" value="Unassembled WGS sequence"/>
</dbReference>
<keyword evidence="2" id="KW-0472">Membrane</keyword>
<evidence type="ECO:0000256" key="1">
    <source>
        <dbReference type="SAM" id="MobiDB-lite"/>
    </source>
</evidence>
<evidence type="ECO:0000313" key="4">
    <source>
        <dbReference type="Proteomes" id="UP001431209"/>
    </source>
</evidence>